<sequence length="68" mass="8069">MILRIANNVRYTTYIPSPLLLAPANKTGFRLKALLCMQPTIPKKRIHLSFVFFFFVFCHHRHYLDVFT</sequence>
<evidence type="ECO:0000313" key="2">
    <source>
        <dbReference type="EMBL" id="ORZ12327.1"/>
    </source>
</evidence>
<reference evidence="2 3" key="1">
    <citation type="submission" date="2016-07" db="EMBL/GenBank/DDBJ databases">
        <title>Pervasive Adenine N6-methylation of Active Genes in Fungi.</title>
        <authorList>
            <consortium name="DOE Joint Genome Institute"/>
            <person name="Mondo S.J."/>
            <person name="Dannebaum R.O."/>
            <person name="Kuo R.C."/>
            <person name="Labutti K."/>
            <person name="Haridas S."/>
            <person name="Kuo A."/>
            <person name="Salamov A."/>
            <person name="Ahrendt S.R."/>
            <person name="Lipzen A."/>
            <person name="Sullivan W."/>
            <person name="Andreopoulos W.B."/>
            <person name="Clum A."/>
            <person name="Lindquist E."/>
            <person name="Daum C."/>
            <person name="Ramamoorthy G.K."/>
            <person name="Gryganskyi A."/>
            <person name="Culley D."/>
            <person name="Magnuson J.K."/>
            <person name="James T.Y."/>
            <person name="O'Malley M.A."/>
            <person name="Stajich J.E."/>
            <person name="Spatafora J.W."/>
            <person name="Visel A."/>
            <person name="Grigoriev I.V."/>
        </authorList>
    </citation>
    <scope>NUCLEOTIDE SEQUENCE [LARGE SCALE GENOMIC DNA]</scope>
    <source>
        <strain evidence="2 3">NRRL 1336</strain>
    </source>
</reference>
<dbReference type="EMBL" id="MCGE01000019">
    <property type="protein sequence ID" value="ORZ12327.1"/>
    <property type="molecule type" value="Genomic_DNA"/>
</dbReference>
<keyword evidence="1" id="KW-0812">Transmembrane</keyword>
<dbReference type="AlphaFoldDB" id="A0A1X2I9V6"/>
<keyword evidence="3" id="KW-1185">Reference proteome</keyword>
<name>A0A1X2I9V6_9FUNG</name>
<organism evidence="2 3">
    <name type="scientific">Absidia repens</name>
    <dbReference type="NCBI Taxonomy" id="90262"/>
    <lineage>
        <taxon>Eukaryota</taxon>
        <taxon>Fungi</taxon>
        <taxon>Fungi incertae sedis</taxon>
        <taxon>Mucoromycota</taxon>
        <taxon>Mucoromycotina</taxon>
        <taxon>Mucoromycetes</taxon>
        <taxon>Mucorales</taxon>
        <taxon>Cunninghamellaceae</taxon>
        <taxon>Absidia</taxon>
    </lineage>
</organism>
<comment type="caution">
    <text evidence="2">The sequence shown here is derived from an EMBL/GenBank/DDBJ whole genome shotgun (WGS) entry which is preliminary data.</text>
</comment>
<proteinExistence type="predicted"/>
<feature type="non-terminal residue" evidence="2">
    <location>
        <position position="68"/>
    </location>
</feature>
<protein>
    <submittedName>
        <fullName evidence="2">Uncharacterized protein</fullName>
    </submittedName>
</protein>
<dbReference type="Proteomes" id="UP000193560">
    <property type="component" value="Unassembled WGS sequence"/>
</dbReference>
<keyword evidence="1" id="KW-1133">Transmembrane helix</keyword>
<feature type="transmembrane region" description="Helical" evidence="1">
    <location>
        <begin position="46"/>
        <end position="64"/>
    </location>
</feature>
<keyword evidence="1" id="KW-0472">Membrane</keyword>
<gene>
    <name evidence="2" type="ORF">BCR42DRAFT_420408</name>
</gene>
<evidence type="ECO:0000256" key="1">
    <source>
        <dbReference type="SAM" id="Phobius"/>
    </source>
</evidence>
<evidence type="ECO:0000313" key="3">
    <source>
        <dbReference type="Proteomes" id="UP000193560"/>
    </source>
</evidence>
<accession>A0A1X2I9V6</accession>